<keyword evidence="8" id="KW-0539">Nucleus</keyword>
<dbReference type="GO" id="GO:0008270">
    <property type="term" value="F:zinc ion binding"/>
    <property type="evidence" value="ECO:0007669"/>
    <property type="project" value="UniProtKB-KW"/>
</dbReference>
<comment type="subcellular location">
    <subcellularLocation>
        <location evidence="1">Nucleus</location>
    </subcellularLocation>
</comment>
<evidence type="ECO:0000256" key="9">
    <source>
        <dbReference type="PROSITE-ProRule" id="PRU00470"/>
    </source>
</evidence>
<evidence type="ECO:0000256" key="3">
    <source>
        <dbReference type="ARBA" id="ARBA00022771"/>
    </source>
</evidence>
<keyword evidence="5" id="KW-0805">Transcription regulation</keyword>
<dbReference type="PANTHER" id="PTHR31251">
    <property type="entry name" value="SQUAMOSA PROMOTER-BINDING-LIKE PROTEIN 4"/>
    <property type="match status" value="1"/>
</dbReference>
<evidence type="ECO:0000256" key="8">
    <source>
        <dbReference type="ARBA" id="ARBA00023242"/>
    </source>
</evidence>
<keyword evidence="7" id="KW-0804">Transcription</keyword>
<gene>
    <name evidence="12" type="ORF">SI7747_14017608</name>
</gene>
<dbReference type="EMBL" id="CACRZD030000014">
    <property type="protein sequence ID" value="CAA6671203.1"/>
    <property type="molecule type" value="Genomic_DNA"/>
</dbReference>
<name>A0A7I8JNP9_SPIIN</name>
<dbReference type="Pfam" id="PF03110">
    <property type="entry name" value="SBP"/>
    <property type="match status" value="1"/>
</dbReference>
<organism evidence="12">
    <name type="scientific">Spirodela intermedia</name>
    <name type="common">Intermediate duckweed</name>
    <dbReference type="NCBI Taxonomy" id="51605"/>
    <lineage>
        <taxon>Eukaryota</taxon>
        <taxon>Viridiplantae</taxon>
        <taxon>Streptophyta</taxon>
        <taxon>Embryophyta</taxon>
        <taxon>Tracheophyta</taxon>
        <taxon>Spermatophyta</taxon>
        <taxon>Magnoliopsida</taxon>
        <taxon>Liliopsida</taxon>
        <taxon>Araceae</taxon>
        <taxon>Lemnoideae</taxon>
        <taxon>Spirodela</taxon>
    </lineage>
</organism>
<dbReference type="InterPro" id="IPR004333">
    <property type="entry name" value="SBP_dom"/>
</dbReference>
<dbReference type="InterPro" id="IPR044817">
    <property type="entry name" value="SBP-like"/>
</dbReference>
<evidence type="ECO:0000256" key="4">
    <source>
        <dbReference type="ARBA" id="ARBA00022833"/>
    </source>
</evidence>
<dbReference type="AlphaFoldDB" id="A0A7I8JNP9"/>
<evidence type="ECO:0000256" key="10">
    <source>
        <dbReference type="SAM" id="MobiDB-lite"/>
    </source>
</evidence>
<dbReference type="InterPro" id="IPR036893">
    <property type="entry name" value="SBP_sf"/>
</dbReference>
<keyword evidence="4" id="KW-0862">Zinc</keyword>
<keyword evidence="3 9" id="KW-0863">Zinc-finger</keyword>
<evidence type="ECO:0000256" key="1">
    <source>
        <dbReference type="ARBA" id="ARBA00004123"/>
    </source>
</evidence>
<dbReference type="Gene3D" id="4.10.1100.10">
    <property type="entry name" value="Transcription factor, SBP-box domain"/>
    <property type="match status" value="1"/>
</dbReference>
<dbReference type="PANTHER" id="PTHR31251:SF74">
    <property type="entry name" value="SQUAMOSA PROMOTER-BINDING-LIKE PROTEIN 2"/>
    <property type="match status" value="1"/>
</dbReference>
<feature type="domain" description="SBP-type" evidence="11">
    <location>
        <begin position="106"/>
        <end position="183"/>
    </location>
</feature>
<feature type="compositionally biased region" description="Basic and acidic residues" evidence="10">
    <location>
        <begin position="167"/>
        <end position="177"/>
    </location>
</feature>
<feature type="region of interest" description="Disordered" evidence="10">
    <location>
        <begin position="167"/>
        <end position="192"/>
    </location>
</feature>
<reference evidence="12 13" key="1">
    <citation type="submission" date="2019-12" db="EMBL/GenBank/DDBJ databases">
        <authorList>
            <person name="Scholz U."/>
            <person name="Mascher M."/>
            <person name="Fiebig A."/>
        </authorList>
    </citation>
    <scope>NUCLEOTIDE SEQUENCE</scope>
</reference>
<evidence type="ECO:0000313" key="12">
    <source>
        <dbReference type="EMBL" id="CAA2631960.1"/>
    </source>
</evidence>
<evidence type="ECO:0000313" key="13">
    <source>
        <dbReference type="Proteomes" id="UP001189122"/>
    </source>
</evidence>
<accession>A0A7I8JNP9</accession>
<dbReference type="EMBL" id="LR743601">
    <property type="protein sequence ID" value="CAA2631960.1"/>
    <property type="molecule type" value="Genomic_DNA"/>
</dbReference>
<evidence type="ECO:0000259" key="11">
    <source>
        <dbReference type="PROSITE" id="PS51141"/>
    </source>
</evidence>
<dbReference type="PROSITE" id="PS51141">
    <property type="entry name" value="ZF_SBP"/>
    <property type="match status" value="1"/>
</dbReference>
<evidence type="ECO:0000256" key="5">
    <source>
        <dbReference type="ARBA" id="ARBA00023015"/>
    </source>
</evidence>
<evidence type="ECO:0000256" key="6">
    <source>
        <dbReference type="ARBA" id="ARBA00023125"/>
    </source>
</evidence>
<evidence type="ECO:0000256" key="7">
    <source>
        <dbReference type="ARBA" id="ARBA00023163"/>
    </source>
</evidence>
<feature type="compositionally biased region" description="Basic residues" evidence="10">
    <location>
        <begin position="178"/>
        <end position="192"/>
    </location>
</feature>
<dbReference type="GO" id="GO:0003677">
    <property type="term" value="F:DNA binding"/>
    <property type="evidence" value="ECO:0007669"/>
    <property type="project" value="UniProtKB-KW"/>
</dbReference>
<sequence>MDWNPRPSSHWDWESLGCPMRRQWGIGDGSLCSSAAVGFCSGCDLGNGCSPKSSTSTSIDFAMKDLARADHARISADMVESVGSAEPFIGLRLVKRCRASQQGEQISRCQVEGCDLDLTSAKNYHRKHRVCESHSKCPKVIVAGRECRFCQQCSRFHHLSEFDQKKRSCRRRLSDHNARRRKPPQARGSHHRTMVRISAIHHRLQMDPLLSQSPFSGVGTTNPLWESSFDINLMQAKGSSPHFPTNGSLMAVSTPHHNFRQLLPFKSTTTQVLNQGLEATSDASNLDGAPDFRRALSLLSTNSCGSADPGEASPIDLFAHLNNAEAPRVRPFAAHGDGNQFQEFHLLKAPYGNALFDSTRSLYSEKVHYSGRART</sequence>
<protein>
    <recommendedName>
        <fullName evidence="11">SBP-type domain-containing protein</fullName>
    </recommendedName>
</protein>
<keyword evidence="2" id="KW-0479">Metal-binding</keyword>
<dbReference type="FunFam" id="4.10.1100.10:FF:000001">
    <property type="entry name" value="Squamosa promoter-binding-like protein 14"/>
    <property type="match status" value="1"/>
</dbReference>
<evidence type="ECO:0000256" key="2">
    <source>
        <dbReference type="ARBA" id="ARBA00022723"/>
    </source>
</evidence>
<proteinExistence type="predicted"/>
<dbReference type="GO" id="GO:0005634">
    <property type="term" value="C:nucleus"/>
    <property type="evidence" value="ECO:0007669"/>
    <property type="project" value="UniProtKB-SubCell"/>
</dbReference>
<keyword evidence="13" id="KW-1185">Reference proteome</keyword>
<keyword evidence="6" id="KW-0238">DNA-binding</keyword>
<dbReference type="SUPFAM" id="SSF103612">
    <property type="entry name" value="SBT domain"/>
    <property type="match status" value="1"/>
</dbReference>
<dbReference type="Proteomes" id="UP001189122">
    <property type="component" value="Unassembled WGS sequence"/>
</dbReference>